<proteinExistence type="predicted"/>
<evidence type="ECO:0000313" key="2">
    <source>
        <dbReference type="Proteomes" id="UP000054217"/>
    </source>
</evidence>
<dbReference type="EMBL" id="KN831997">
    <property type="protein sequence ID" value="KIO00284.1"/>
    <property type="molecule type" value="Genomic_DNA"/>
</dbReference>
<dbReference type="HOGENOM" id="CLU_3107392_0_0_1"/>
<reference evidence="2" key="2">
    <citation type="submission" date="2015-01" db="EMBL/GenBank/DDBJ databases">
        <title>Evolutionary Origins and Diversification of the Mycorrhizal Mutualists.</title>
        <authorList>
            <consortium name="DOE Joint Genome Institute"/>
            <consortium name="Mycorrhizal Genomics Consortium"/>
            <person name="Kohler A."/>
            <person name="Kuo A."/>
            <person name="Nagy L.G."/>
            <person name="Floudas D."/>
            <person name="Copeland A."/>
            <person name="Barry K.W."/>
            <person name="Cichocki N."/>
            <person name="Veneault-Fourrey C."/>
            <person name="LaButti K."/>
            <person name="Lindquist E.A."/>
            <person name="Lipzen A."/>
            <person name="Lundell T."/>
            <person name="Morin E."/>
            <person name="Murat C."/>
            <person name="Riley R."/>
            <person name="Ohm R."/>
            <person name="Sun H."/>
            <person name="Tunlid A."/>
            <person name="Henrissat B."/>
            <person name="Grigoriev I.V."/>
            <person name="Hibbett D.S."/>
            <person name="Martin F."/>
        </authorList>
    </citation>
    <scope>NUCLEOTIDE SEQUENCE [LARGE SCALE GENOMIC DNA]</scope>
    <source>
        <strain evidence="2">Marx 270</strain>
    </source>
</reference>
<organism evidence="1 2">
    <name type="scientific">Pisolithus tinctorius Marx 270</name>
    <dbReference type="NCBI Taxonomy" id="870435"/>
    <lineage>
        <taxon>Eukaryota</taxon>
        <taxon>Fungi</taxon>
        <taxon>Dikarya</taxon>
        <taxon>Basidiomycota</taxon>
        <taxon>Agaricomycotina</taxon>
        <taxon>Agaricomycetes</taxon>
        <taxon>Agaricomycetidae</taxon>
        <taxon>Boletales</taxon>
        <taxon>Sclerodermatineae</taxon>
        <taxon>Pisolithaceae</taxon>
        <taxon>Pisolithus</taxon>
    </lineage>
</organism>
<evidence type="ECO:0000313" key="1">
    <source>
        <dbReference type="EMBL" id="KIO00284.1"/>
    </source>
</evidence>
<keyword evidence="2" id="KW-1185">Reference proteome</keyword>
<gene>
    <name evidence="1" type="ORF">M404DRAFT_1003979</name>
</gene>
<dbReference type="InParanoid" id="A0A0C3NYR8"/>
<protein>
    <submittedName>
        <fullName evidence="1">Uncharacterized protein</fullName>
    </submittedName>
</protein>
<dbReference type="Proteomes" id="UP000054217">
    <property type="component" value="Unassembled WGS sequence"/>
</dbReference>
<sequence>MRSQLNTPFMVQEIRVLQAKLDAAGDDDEQRALGEDVTGKARMHQLVPFRH</sequence>
<reference evidence="1 2" key="1">
    <citation type="submission" date="2014-04" db="EMBL/GenBank/DDBJ databases">
        <authorList>
            <consortium name="DOE Joint Genome Institute"/>
            <person name="Kuo A."/>
            <person name="Kohler A."/>
            <person name="Costa M.D."/>
            <person name="Nagy L.G."/>
            <person name="Floudas D."/>
            <person name="Copeland A."/>
            <person name="Barry K.W."/>
            <person name="Cichocki N."/>
            <person name="Veneault-Fourrey C."/>
            <person name="LaButti K."/>
            <person name="Lindquist E.A."/>
            <person name="Lipzen A."/>
            <person name="Lundell T."/>
            <person name="Morin E."/>
            <person name="Murat C."/>
            <person name="Sun H."/>
            <person name="Tunlid A."/>
            <person name="Henrissat B."/>
            <person name="Grigoriev I.V."/>
            <person name="Hibbett D.S."/>
            <person name="Martin F."/>
            <person name="Nordberg H.P."/>
            <person name="Cantor M.N."/>
            <person name="Hua S.X."/>
        </authorList>
    </citation>
    <scope>NUCLEOTIDE SEQUENCE [LARGE SCALE GENOMIC DNA]</scope>
    <source>
        <strain evidence="1 2">Marx 270</strain>
    </source>
</reference>
<name>A0A0C3NYR8_PISTI</name>
<dbReference type="AlphaFoldDB" id="A0A0C3NYR8"/>
<accession>A0A0C3NYR8</accession>